<name>X1HKV6_9ZZZZ</name>
<protein>
    <submittedName>
        <fullName evidence="1">Uncharacterized protein</fullName>
    </submittedName>
</protein>
<reference evidence="1" key="1">
    <citation type="journal article" date="2014" name="Front. Microbiol.">
        <title>High frequency of phylogenetically diverse reductive dehalogenase-homologous genes in deep subseafloor sedimentary metagenomes.</title>
        <authorList>
            <person name="Kawai M."/>
            <person name="Futagami T."/>
            <person name="Toyoda A."/>
            <person name="Takaki Y."/>
            <person name="Nishi S."/>
            <person name="Hori S."/>
            <person name="Arai W."/>
            <person name="Tsubouchi T."/>
            <person name="Morono Y."/>
            <person name="Uchiyama I."/>
            <person name="Ito T."/>
            <person name="Fujiyama A."/>
            <person name="Inagaki F."/>
            <person name="Takami H."/>
        </authorList>
    </citation>
    <scope>NUCLEOTIDE SEQUENCE</scope>
    <source>
        <strain evidence="1">Expedition CK06-06</strain>
    </source>
</reference>
<organism evidence="1">
    <name type="scientific">marine sediment metagenome</name>
    <dbReference type="NCBI Taxonomy" id="412755"/>
    <lineage>
        <taxon>unclassified sequences</taxon>
        <taxon>metagenomes</taxon>
        <taxon>ecological metagenomes</taxon>
    </lineage>
</organism>
<proteinExistence type="predicted"/>
<sequence>RYPLDYTVWGCGYVNGNVEWIGYGRYDKYTCEVTWYNDD</sequence>
<dbReference type="AlphaFoldDB" id="X1HKV6"/>
<gene>
    <name evidence="1" type="ORF">S03H2_49144</name>
</gene>
<dbReference type="EMBL" id="BARU01031038">
    <property type="protein sequence ID" value="GAH70102.1"/>
    <property type="molecule type" value="Genomic_DNA"/>
</dbReference>
<feature type="non-terminal residue" evidence="1">
    <location>
        <position position="1"/>
    </location>
</feature>
<accession>X1HKV6</accession>
<evidence type="ECO:0000313" key="1">
    <source>
        <dbReference type="EMBL" id="GAH70102.1"/>
    </source>
</evidence>
<comment type="caution">
    <text evidence="1">The sequence shown here is derived from an EMBL/GenBank/DDBJ whole genome shotgun (WGS) entry which is preliminary data.</text>
</comment>